<protein>
    <submittedName>
        <fullName evidence="3">DUF3618 domain-containing protein</fullName>
    </submittedName>
</protein>
<evidence type="ECO:0000256" key="2">
    <source>
        <dbReference type="SAM" id="Phobius"/>
    </source>
</evidence>
<dbReference type="InterPro" id="IPR022062">
    <property type="entry name" value="DUF3618"/>
</dbReference>
<name>A0A4P6F1A0_9MICO</name>
<dbReference type="KEGG" id="xya:ET471_03770"/>
<dbReference type="AlphaFoldDB" id="A0A4P6F1A0"/>
<evidence type="ECO:0000313" key="4">
    <source>
        <dbReference type="Proteomes" id="UP000292118"/>
    </source>
</evidence>
<dbReference type="EMBL" id="CP035493">
    <property type="protein sequence ID" value="QAY69262.1"/>
    <property type="molecule type" value="Genomic_DNA"/>
</dbReference>
<organism evidence="3 4">
    <name type="scientific">Xylanimonas protaetiae</name>
    <dbReference type="NCBI Taxonomy" id="2509457"/>
    <lineage>
        <taxon>Bacteria</taxon>
        <taxon>Bacillati</taxon>
        <taxon>Actinomycetota</taxon>
        <taxon>Actinomycetes</taxon>
        <taxon>Micrococcales</taxon>
        <taxon>Promicromonosporaceae</taxon>
        <taxon>Xylanimonas</taxon>
    </lineage>
</organism>
<evidence type="ECO:0000313" key="3">
    <source>
        <dbReference type="EMBL" id="QAY69262.1"/>
    </source>
</evidence>
<keyword evidence="4" id="KW-1185">Reference proteome</keyword>
<sequence length="137" mass="14217">MPTSPPPPARRSSRERRVPAPPARRRVPAGRGAAPTGKAPTRAELQAEIERSRAELGATIDALTTQLSPKYQAKKAARTTRVAASDAGAFLTGGGMPVGDDRRARNVKVLLGAVAVVAAVVVLNVVVGRVAAKKPRG</sequence>
<accession>A0A4P6F1A0</accession>
<keyword evidence="2" id="KW-0812">Transmembrane</keyword>
<feature type="region of interest" description="Disordered" evidence="1">
    <location>
        <begin position="1"/>
        <end position="43"/>
    </location>
</feature>
<dbReference type="RefSeq" id="WP_129186662.1">
    <property type="nucleotide sequence ID" value="NZ_CP035493.1"/>
</dbReference>
<keyword evidence="2" id="KW-1133">Transmembrane helix</keyword>
<proteinExistence type="predicted"/>
<reference evidence="3 4" key="1">
    <citation type="submission" date="2019-01" db="EMBL/GenBank/DDBJ databases">
        <title>Genome sequencing of strain FW10M-9.</title>
        <authorList>
            <person name="Heo J."/>
            <person name="Kim S.-J."/>
            <person name="Kim J.-S."/>
            <person name="Hong S.-B."/>
            <person name="Kwon S.-W."/>
        </authorList>
    </citation>
    <scope>NUCLEOTIDE SEQUENCE [LARGE SCALE GENOMIC DNA]</scope>
    <source>
        <strain evidence="3 4">FW10M-9</strain>
    </source>
</reference>
<gene>
    <name evidence="3" type="ORF">ET471_03770</name>
</gene>
<feature type="transmembrane region" description="Helical" evidence="2">
    <location>
        <begin position="109"/>
        <end position="132"/>
    </location>
</feature>
<dbReference type="Proteomes" id="UP000292118">
    <property type="component" value="Chromosome"/>
</dbReference>
<keyword evidence="2" id="KW-0472">Membrane</keyword>
<dbReference type="OrthoDB" id="5149587at2"/>
<dbReference type="Pfam" id="PF12277">
    <property type="entry name" value="DUF3618"/>
    <property type="match status" value="1"/>
</dbReference>
<evidence type="ECO:0000256" key="1">
    <source>
        <dbReference type="SAM" id="MobiDB-lite"/>
    </source>
</evidence>